<dbReference type="Proteomes" id="UP000019116">
    <property type="component" value="Chromosome 3A"/>
</dbReference>
<dbReference type="GO" id="GO:0061630">
    <property type="term" value="F:ubiquitin protein ligase activity"/>
    <property type="evidence" value="ECO:0000318"/>
    <property type="project" value="GO_Central"/>
</dbReference>
<evidence type="ECO:0000259" key="10">
    <source>
        <dbReference type="PROSITE" id="PS50089"/>
    </source>
</evidence>
<dbReference type="Gene3D" id="3.30.40.10">
    <property type="entry name" value="Zinc/RING finger domain, C3HC4 (zinc finger)"/>
    <property type="match status" value="1"/>
</dbReference>
<dbReference type="SMART" id="SM00184">
    <property type="entry name" value="RING"/>
    <property type="match status" value="1"/>
</dbReference>
<dbReference type="OrthoDB" id="8062037at2759"/>
<evidence type="ECO:0000256" key="4">
    <source>
        <dbReference type="ARBA" id="ARBA00022723"/>
    </source>
</evidence>
<keyword evidence="4" id="KW-0479">Metal-binding</keyword>
<feature type="region of interest" description="Disordered" evidence="9">
    <location>
        <begin position="367"/>
        <end position="403"/>
    </location>
</feature>
<dbReference type="Gramene" id="TraesRN3A0100810300.1">
    <property type="protein sequence ID" value="TraesRN3A0100810300.1"/>
    <property type="gene ID" value="TraesRN3A0100810300"/>
</dbReference>
<feature type="compositionally biased region" description="Polar residues" evidence="9">
    <location>
        <begin position="313"/>
        <end position="325"/>
    </location>
</feature>
<dbReference type="EnsemblPlants" id="TraesCS3A02G330900.1">
    <property type="protein sequence ID" value="TraesCS3A02G330900.1"/>
    <property type="gene ID" value="TraesCS3A02G330900"/>
</dbReference>
<feature type="domain" description="RING-type" evidence="10">
    <location>
        <begin position="264"/>
        <end position="305"/>
    </location>
</feature>
<dbReference type="Pfam" id="PF13639">
    <property type="entry name" value="zf-RING_2"/>
    <property type="match status" value="1"/>
</dbReference>
<dbReference type="GeneID" id="123062326"/>
<reference evidence="11" key="1">
    <citation type="submission" date="2018-08" db="EMBL/GenBank/DDBJ databases">
        <authorList>
            <person name="Rossello M."/>
        </authorList>
    </citation>
    <scope>NUCLEOTIDE SEQUENCE [LARGE SCALE GENOMIC DNA]</scope>
    <source>
        <strain evidence="11">cv. Chinese Spring</strain>
    </source>
</reference>
<dbReference type="PROSITE" id="PS50089">
    <property type="entry name" value="ZF_RING_2"/>
    <property type="match status" value="1"/>
</dbReference>
<dbReference type="GO" id="GO:0008270">
    <property type="term" value="F:zinc ion binding"/>
    <property type="evidence" value="ECO:0007669"/>
    <property type="project" value="UniProtKB-KW"/>
</dbReference>
<accession>A0A3B6EMD7</accession>
<comment type="catalytic activity">
    <reaction evidence="1">
        <text>S-ubiquitinyl-[E2 ubiquitin-conjugating enzyme]-L-cysteine + [acceptor protein]-L-lysine = [E2 ubiquitin-conjugating enzyme]-L-cysteine + N(6)-ubiquitinyl-[acceptor protein]-L-lysine.</text>
        <dbReference type="EC" id="2.3.2.27"/>
    </reaction>
</comment>
<keyword evidence="5 8" id="KW-0863">Zinc-finger</keyword>
<keyword evidence="3" id="KW-0808">Transferase</keyword>
<dbReference type="FunFam" id="3.30.40.10:FF:000022">
    <property type="entry name" value="E3 ubiquitin-protein ligase RING1-like"/>
    <property type="match status" value="1"/>
</dbReference>
<dbReference type="PANTHER" id="PTHR15710:SF126">
    <property type="entry name" value="RING-TYPE E3 UBIQUITIN TRANSFERASE"/>
    <property type="match status" value="1"/>
</dbReference>
<evidence type="ECO:0000313" key="11">
    <source>
        <dbReference type="EnsemblPlants" id="TraesCS3A02G330900.1"/>
    </source>
</evidence>
<dbReference type="InterPro" id="IPR001841">
    <property type="entry name" value="Znf_RING"/>
</dbReference>
<dbReference type="SMR" id="A0A3B6EMD7"/>
<evidence type="ECO:0000256" key="6">
    <source>
        <dbReference type="ARBA" id="ARBA00022786"/>
    </source>
</evidence>
<gene>
    <name evidence="11" type="primary">LOC123062326</name>
</gene>
<dbReference type="AlphaFoldDB" id="A0A3B6EMD7"/>
<dbReference type="InterPro" id="IPR013083">
    <property type="entry name" value="Znf_RING/FYVE/PHD"/>
</dbReference>
<evidence type="ECO:0000256" key="5">
    <source>
        <dbReference type="ARBA" id="ARBA00022771"/>
    </source>
</evidence>
<evidence type="ECO:0000313" key="12">
    <source>
        <dbReference type="Proteomes" id="UP000019116"/>
    </source>
</evidence>
<dbReference type="RefSeq" id="XP_044341721.1">
    <property type="nucleotide sequence ID" value="XM_044485786.1"/>
</dbReference>
<sequence length="403" mass="43922">MGPRAVQRTAHCSLDRCHRRATLRRKPRRVYMTAAPDHSPSHITHTLLATPSSAPTARPSAIPPPRRDQRFKMSNRATHWCYACRRPIRLRGQDIICPNCNDGFIQEISETRGALNNYGMFGPRFDDRLDGRFGMMDAMSALMRRRMAEMGSNPVFDPNAAWASTTQGRPSPIGPRLIFGSNMPAQGSDDSGVNVLVRGGRRIGADRPNFSGFLVGGPSLEALFEQLLLQTGNRQGPAPAPQSVIDSMPVVRITRRHLSDDPVCPVCTERFEIGSEAREMPCKHLYHASCIIPWLVQHNSCPVCRHPLPPQRGSDNNAARPQPSAQAGEAVSRGVDGAGADPGPVMRNGADEGGSPFSFLWPFGSSSSGPSSYQYGGGGGEPAPAVYNDDPGQITYSEWHYDP</sequence>
<dbReference type="SUPFAM" id="SSF57850">
    <property type="entry name" value="RING/U-box"/>
    <property type="match status" value="1"/>
</dbReference>
<keyword evidence="6" id="KW-0833">Ubl conjugation pathway</keyword>
<dbReference type="OMA" id="RRIGMMD"/>
<evidence type="ECO:0000256" key="3">
    <source>
        <dbReference type="ARBA" id="ARBA00022679"/>
    </source>
</evidence>
<dbReference type="PaxDb" id="4565-Traes_3AL_9AD1B7942.2"/>
<dbReference type="Gramene" id="TraesWEE_scaffold_078250_01G000200.1">
    <property type="protein sequence ID" value="TraesWEE_scaffold_078250_01G000200.1"/>
    <property type="gene ID" value="TraesWEE_scaffold_078250_01G000200"/>
</dbReference>
<proteinExistence type="predicted"/>
<organism evidence="11">
    <name type="scientific">Triticum aestivum</name>
    <name type="common">Wheat</name>
    <dbReference type="NCBI Taxonomy" id="4565"/>
    <lineage>
        <taxon>Eukaryota</taxon>
        <taxon>Viridiplantae</taxon>
        <taxon>Streptophyta</taxon>
        <taxon>Embryophyta</taxon>
        <taxon>Tracheophyta</taxon>
        <taxon>Spermatophyta</taxon>
        <taxon>Magnoliopsida</taxon>
        <taxon>Liliopsida</taxon>
        <taxon>Poales</taxon>
        <taxon>Poaceae</taxon>
        <taxon>BOP clade</taxon>
        <taxon>Pooideae</taxon>
        <taxon>Triticodae</taxon>
        <taxon>Triticeae</taxon>
        <taxon>Triticinae</taxon>
        <taxon>Triticum</taxon>
    </lineage>
</organism>
<dbReference type="Gramene" id="TraesROB_scaffold_008377_01G000400.1">
    <property type="protein sequence ID" value="TraesROB_scaffold_008377_01G000400.1"/>
    <property type="gene ID" value="TraesROB_scaffold_008377_01G000400"/>
</dbReference>
<evidence type="ECO:0000256" key="8">
    <source>
        <dbReference type="PROSITE-ProRule" id="PRU00175"/>
    </source>
</evidence>
<dbReference type="STRING" id="4565.A0A3B6EMD7"/>
<dbReference type="Pfam" id="PF14369">
    <property type="entry name" value="Zn_ribbon_19"/>
    <property type="match status" value="1"/>
</dbReference>
<feature type="region of interest" description="Disordered" evidence="9">
    <location>
        <begin position="312"/>
        <end position="351"/>
    </location>
</feature>
<protein>
    <recommendedName>
        <fullName evidence="2">RING-type E3 ubiquitin transferase</fullName>
        <ecNumber evidence="2">2.3.2.27</ecNumber>
    </recommendedName>
</protein>
<dbReference type="Gramene" id="TraesKAR3A01G0352020.1">
    <property type="protein sequence ID" value="cds.TraesKAR3A01G0352020.1"/>
    <property type="gene ID" value="TraesKAR3A01G0352020"/>
</dbReference>
<dbReference type="InterPro" id="IPR039525">
    <property type="entry name" value="RNF126-like_zinc-ribbon"/>
</dbReference>
<dbReference type="EC" id="2.3.2.27" evidence="2"/>
<dbReference type="CDD" id="cd16667">
    <property type="entry name" value="RING-H2_RNF126-like"/>
    <property type="match status" value="1"/>
</dbReference>
<dbReference type="Gramene" id="TraesCLE_scaffold_067643_01G000300.1">
    <property type="protein sequence ID" value="TraesCLE_scaffold_067643_01G000300.1"/>
    <property type="gene ID" value="TraesCLE_scaffold_067643_01G000300"/>
</dbReference>
<evidence type="ECO:0000256" key="1">
    <source>
        <dbReference type="ARBA" id="ARBA00000900"/>
    </source>
</evidence>
<keyword evidence="7" id="KW-0862">Zinc</keyword>
<dbReference type="Gramene" id="TraesCS3A03G0792900.1">
    <property type="protein sequence ID" value="TraesCS3A03G0792900.1.CDS"/>
    <property type="gene ID" value="TraesCS3A03G0792900"/>
</dbReference>
<evidence type="ECO:0000256" key="7">
    <source>
        <dbReference type="ARBA" id="ARBA00022833"/>
    </source>
</evidence>
<evidence type="ECO:0000256" key="9">
    <source>
        <dbReference type="SAM" id="MobiDB-lite"/>
    </source>
</evidence>
<dbReference type="Gramene" id="TraesCAD_scaffold_069270_01G000300.1">
    <property type="protein sequence ID" value="TraesCAD_scaffold_069270_01G000300.1"/>
    <property type="gene ID" value="TraesCAD_scaffold_069270_01G000300"/>
</dbReference>
<evidence type="ECO:0000256" key="2">
    <source>
        <dbReference type="ARBA" id="ARBA00012483"/>
    </source>
</evidence>
<reference evidence="11" key="2">
    <citation type="submission" date="2018-10" db="UniProtKB">
        <authorList>
            <consortium name="EnsemblPlants"/>
        </authorList>
    </citation>
    <scope>IDENTIFICATION</scope>
</reference>
<dbReference type="Gramene" id="TraesCS3A02G330900.1">
    <property type="protein sequence ID" value="TraesCS3A02G330900.1"/>
    <property type="gene ID" value="TraesCS3A02G330900"/>
</dbReference>
<dbReference type="GO" id="GO:0005737">
    <property type="term" value="C:cytoplasm"/>
    <property type="evidence" value="ECO:0000318"/>
    <property type="project" value="GO_Central"/>
</dbReference>
<dbReference type="GO" id="GO:0016567">
    <property type="term" value="P:protein ubiquitination"/>
    <property type="evidence" value="ECO:0000318"/>
    <property type="project" value="GO_Central"/>
</dbReference>
<dbReference type="PANTHER" id="PTHR15710">
    <property type="entry name" value="E3 UBIQUITIN-PROTEIN LIGASE PRAJA"/>
    <property type="match status" value="1"/>
</dbReference>
<name>A0A3B6EMD7_WHEAT</name>
<keyword evidence="12" id="KW-1185">Reference proteome</keyword>